<evidence type="ECO:0000259" key="2">
    <source>
        <dbReference type="Pfam" id="PF02579"/>
    </source>
</evidence>
<sequence length="124" mass="12417">MRSALIAIPSDLPGGLDAPVSAHFGQCALYTLVQVKNGEIASVTTVNGVEHSEGGCMVPVRLLAEQGVTAMIASGMGMRPLMGFQSANITVYRLTGADSVGAAVQALLGGSAEAFSPASACGGH</sequence>
<dbReference type="PANTHER" id="PTHR33937">
    <property type="entry name" value="IRON-MOLYBDENUM PROTEIN-RELATED-RELATED"/>
    <property type="match status" value="1"/>
</dbReference>
<dbReference type="AlphaFoldDB" id="A0A1H6HX59"/>
<dbReference type="SUPFAM" id="SSF53146">
    <property type="entry name" value="Nitrogenase accessory factor-like"/>
    <property type="match status" value="1"/>
</dbReference>
<evidence type="ECO:0000313" key="4">
    <source>
        <dbReference type="Proteomes" id="UP000182983"/>
    </source>
</evidence>
<dbReference type="InterPro" id="IPR036105">
    <property type="entry name" value="DiNase_FeMo-co_biosyn_sf"/>
</dbReference>
<dbReference type="PANTHER" id="PTHR33937:SF2">
    <property type="entry name" value="DINITROGENASE IRON-MOLYBDENUM COFACTOR BIOSYNTHESIS DOMAIN-CONTAINING PROTEIN"/>
    <property type="match status" value="1"/>
</dbReference>
<dbReference type="InterPro" id="IPR051840">
    <property type="entry name" value="NifX/NifY_domain"/>
</dbReference>
<accession>A0A1H6HX59</accession>
<dbReference type="Gene3D" id="3.30.420.130">
    <property type="entry name" value="Dinitrogenase iron-molybdenum cofactor biosynthesis domain"/>
    <property type="match status" value="1"/>
</dbReference>
<feature type="domain" description="Dinitrogenase iron-molybdenum cofactor biosynthesis" evidence="2">
    <location>
        <begin position="17"/>
        <end position="107"/>
    </location>
</feature>
<organism evidence="3 4">
    <name type="scientific">Magnetospirillum fulvum</name>
    <name type="common">Rhodospirillum fulvum</name>
    <dbReference type="NCBI Taxonomy" id="1082"/>
    <lineage>
        <taxon>Bacteria</taxon>
        <taxon>Pseudomonadati</taxon>
        <taxon>Pseudomonadota</taxon>
        <taxon>Alphaproteobacteria</taxon>
        <taxon>Rhodospirillales</taxon>
        <taxon>Rhodospirillaceae</taxon>
        <taxon>Magnetospirillum</taxon>
    </lineage>
</organism>
<keyword evidence="4" id="KW-1185">Reference proteome</keyword>
<name>A0A1H6HX59_MAGFU</name>
<proteinExistence type="predicted"/>
<dbReference type="RefSeq" id="WP_074768348.1">
    <property type="nucleotide sequence ID" value="NZ_FNWO01000008.1"/>
</dbReference>
<dbReference type="InterPro" id="IPR003731">
    <property type="entry name" value="Di-Nase_FeMo-co_biosynth"/>
</dbReference>
<reference evidence="4" key="1">
    <citation type="submission" date="2016-10" db="EMBL/GenBank/DDBJ databases">
        <authorList>
            <person name="Varghese N."/>
            <person name="Submissions S."/>
        </authorList>
    </citation>
    <scope>NUCLEOTIDE SEQUENCE [LARGE SCALE GENOMIC DNA]</scope>
    <source>
        <strain evidence="4">DSM 13234</strain>
    </source>
</reference>
<protein>
    <submittedName>
        <fullName evidence="3">Predicted Fe-Mo cluster-binding protein, NifX family</fullName>
    </submittedName>
</protein>
<dbReference type="OrthoDB" id="280278at2"/>
<evidence type="ECO:0000256" key="1">
    <source>
        <dbReference type="ARBA" id="ARBA00023231"/>
    </source>
</evidence>
<dbReference type="Proteomes" id="UP000182983">
    <property type="component" value="Unassembled WGS sequence"/>
</dbReference>
<dbReference type="Pfam" id="PF02579">
    <property type="entry name" value="Nitro_FeMo-Co"/>
    <property type="match status" value="1"/>
</dbReference>
<dbReference type="EMBL" id="FNWO01000008">
    <property type="protein sequence ID" value="SEH40248.1"/>
    <property type="molecule type" value="Genomic_DNA"/>
</dbReference>
<keyword evidence="1" id="KW-0535">Nitrogen fixation</keyword>
<evidence type="ECO:0000313" key="3">
    <source>
        <dbReference type="EMBL" id="SEH40248.1"/>
    </source>
</evidence>
<gene>
    <name evidence="3" type="ORF">SAMN04244559_02121</name>
</gene>